<dbReference type="HAMAP" id="MF_00864">
    <property type="entry name" value="RNApol_arch_Rpo4"/>
    <property type="match status" value="1"/>
</dbReference>
<comment type="function">
    <text evidence="1">DNA-dependent RNA polymerase (RNAP) catalyzes the transcription of DNA into RNA using the four ribonucleoside triphosphates as substrates. This subunit is less well bound than the others.</text>
</comment>
<dbReference type="Pfam" id="PF03874">
    <property type="entry name" value="RNA_pol_Rpb4"/>
    <property type="match status" value="1"/>
</dbReference>
<comment type="subcellular location">
    <subcellularLocation>
        <location evidence="1">Cytoplasm</location>
    </subcellularLocation>
</comment>
<evidence type="ECO:0000256" key="1">
    <source>
        <dbReference type="HAMAP-Rule" id="MF_00864"/>
    </source>
</evidence>
<evidence type="ECO:0000313" key="3">
    <source>
        <dbReference type="EMBL" id="ADI31173.1"/>
    </source>
</evidence>
<evidence type="ECO:0000313" key="4">
    <source>
        <dbReference type="Proteomes" id="UP000002573"/>
    </source>
</evidence>
<comment type="subunit">
    <text evidence="1">Part of the RNA polymerase complex. Forms a stalk with Rpo7 that extends from the main structure.</text>
</comment>
<dbReference type="STRING" id="591019.Shell_0021"/>
<dbReference type="PANTHER" id="PTHR39646:SF1">
    <property type="entry name" value="DNA-DIRECTED RNA POLYMERASE SUBUNIT RPO4"/>
    <property type="match status" value="1"/>
</dbReference>
<keyword evidence="1" id="KW-0804">Transcription</keyword>
<dbReference type="HOGENOM" id="CLU_165894_0_0_2"/>
<keyword evidence="1" id="KW-0548">Nucleotidyltransferase</keyword>
<keyword evidence="4" id="KW-1185">Reference proteome</keyword>
<dbReference type="GO" id="GO:0003899">
    <property type="term" value="F:DNA-directed RNA polymerase activity"/>
    <property type="evidence" value="ECO:0007669"/>
    <property type="project" value="UniProtKB-UniRule"/>
</dbReference>
<protein>
    <recommendedName>
        <fullName evidence="1">DNA-directed RNA polymerase subunit Rpo4</fullName>
        <ecNumber evidence="1">2.7.7.6</ecNumber>
    </recommendedName>
    <alternativeName>
        <fullName evidence="1">DNA-directed RNA polymerase subunit F</fullName>
    </alternativeName>
</protein>
<feature type="domain" description="RNA polymerase Rpb4/RPC9 core" evidence="2">
    <location>
        <begin position="7"/>
        <end position="118"/>
    </location>
</feature>
<dbReference type="SUPFAM" id="SSF47819">
    <property type="entry name" value="HRDC-like"/>
    <property type="match status" value="1"/>
</dbReference>
<dbReference type="InterPro" id="IPR010924">
    <property type="entry name" value="Rpo4"/>
</dbReference>
<dbReference type="GeneID" id="9233310"/>
<dbReference type="EMBL" id="CP002051">
    <property type="protein sequence ID" value="ADI31173.1"/>
    <property type="molecule type" value="Genomic_DNA"/>
</dbReference>
<organism evidence="3 4">
    <name type="scientific">Staphylothermus hellenicus (strain DSM 12710 / JCM 10830 / BK20S6-10-b1 / P8)</name>
    <dbReference type="NCBI Taxonomy" id="591019"/>
    <lineage>
        <taxon>Archaea</taxon>
        <taxon>Thermoproteota</taxon>
        <taxon>Thermoprotei</taxon>
        <taxon>Desulfurococcales</taxon>
        <taxon>Desulfurococcaceae</taxon>
        <taxon>Staphylothermus</taxon>
    </lineage>
</organism>
<dbReference type="GO" id="GO:0006352">
    <property type="term" value="P:DNA-templated transcription initiation"/>
    <property type="evidence" value="ECO:0007669"/>
    <property type="project" value="InterPro"/>
</dbReference>
<keyword evidence="1" id="KW-0240">DNA-directed RNA polymerase</keyword>
<dbReference type="EC" id="2.7.7.6" evidence="1"/>
<reference evidence="4" key="1">
    <citation type="submission" date="2010-05" db="EMBL/GenBank/DDBJ databases">
        <title>Complete sequence of Staphylothermus hellenicus DSM 12710.</title>
        <authorList>
            <consortium name="US DOE Joint Genome Institute"/>
            <person name="Lucas S."/>
            <person name="Copeland A."/>
            <person name="Lapidus A."/>
            <person name="Cheng J.-F."/>
            <person name="Bruce D."/>
            <person name="Goodwin L."/>
            <person name="Pitluck S."/>
            <person name="Davenport K."/>
            <person name="Detter J.C."/>
            <person name="Han C."/>
            <person name="Tapia R."/>
            <person name="Larimer F."/>
            <person name="Land M."/>
            <person name="Hauser L."/>
            <person name="Kyrpides N."/>
            <person name="Mikhailova N."/>
            <person name="Anderson I.J."/>
            <person name="Woyke T."/>
        </authorList>
    </citation>
    <scope>NUCLEOTIDE SEQUENCE [LARGE SCALE GENOMIC DNA]</scope>
    <source>
        <strain evidence="4">DSM 12710 / JCM 10830 / BK20S6-10-b1 / P8</strain>
    </source>
</reference>
<accession>D7DAH6</accession>
<keyword evidence="1" id="KW-0963">Cytoplasm</keyword>
<comment type="similarity">
    <text evidence="1">Belongs to the eukaryotic RPB4 RNA polymerase subunit family.</text>
</comment>
<dbReference type="SMART" id="SM00657">
    <property type="entry name" value="RPOL4c"/>
    <property type="match status" value="1"/>
</dbReference>
<dbReference type="RefSeq" id="WP_013142371.1">
    <property type="nucleotide sequence ID" value="NC_014205.1"/>
</dbReference>
<evidence type="ECO:0000259" key="2">
    <source>
        <dbReference type="SMART" id="SM00657"/>
    </source>
</evidence>
<reference evidence="3 4" key="2">
    <citation type="journal article" date="2011" name="Stand. Genomic Sci.">
        <title>Complete genome sequence of Staphylothermus hellenicus P8.</title>
        <authorList>
            <person name="Anderson I."/>
            <person name="Wirth R."/>
            <person name="Lucas S."/>
            <person name="Copeland A."/>
            <person name="Lapidus A."/>
            <person name="Cheng J.F."/>
            <person name="Goodwin L."/>
            <person name="Pitluck S."/>
            <person name="Davenport K."/>
            <person name="Detter J.C."/>
            <person name="Han C."/>
            <person name="Tapia R."/>
            <person name="Land M."/>
            <person name="Hauser L."/>
            <person name="Pati A."/>
            <person name="Mikhailova N."/>
            <person name="Woyke T."/>
            <person name="Klenk H.P."/>
            <person name="Kyrpides N."/>
            <person name="Ivanova N."/>
        </authorList>
    </citation>
    <scope>NUCLEOTIDE SEQUENCE [LARGE SCALE GENOMIC DNA]</scope>
    <source>
        <strain evidence="4">DSM 12710 / JCM 10830 / BK20S6-10-b1 / P8</strain>
    </source>
</reference>
<dbReference type="GO" id="GO:0000166">
    <property type="term" value="F:nucleotide binding"/>
    <property type="evidence" value="ECO:0007669"/>
    <property type="project" value="InterPro"/>
</dbReference>
<dbReference type="PIRSF" id="PIRSF005053">
    <property type="entry name" value="RNA_pol_F_arch"/>
    <property type="match status" value="1"/>
</dbReference>
<proteinExistence type="inferred from homology"/>
<gene>
    <name evidence="1" type="primary">rpo4</name>
    <name evidence="1" type="synonym">rpoF</name>
    <name evidence="3" type="ordered locus">Shell_0021</name>
</gene>
<dbReference type="eggNOG" id="arCOG01016">
    <property type="taxonomic scope" value="Archaea"/>
</dbReference>
<dbReference type="KEGG" id="shc:Shell_0021"/>
<dbReference type="Gene3D" id="1.20.1250.40">
    <property type="match status" value="1"/>
</dbReference>
<dbReference type="NCBIfam" id="NF011556">
    <property type="entry name" value="PRK14981.2-2"/>
    <property type="match status" value="1"/>
</dbReference>
<name>D7DAH6_STAHD</name>
<keyword evidence="1" id="KW-0808">Transferase</keyword>
<dbReference type="AlphaFoldDB" id="D7DAH6"/>
<dbReference type="InterPro" id="IPR005574">
    <property type="entry name" value="Rpb4/RPC9"/>
</dbReference>
<dbReference type="GO" id="GO:0000428">
    <property type="term" value="C:DNA-directed RNA polymerase complex"/>
    <property type="evidence" value="ECO:0007669"/>
    <property type="project" value="UniProtKB-KW"/>
</dbReference>
<dbReference type="InterPro" id="IPR010997">
    <property type="entry name" value="HRDC-like_sf"/>
</dbReference>
<dbReference type="PANTHER" id="PTHR39646">
    <property type="entry name" value="RNA POLYMERASE RPB4"/>
    <property type="match status" value="1"/>
</dbReference>
<dbReference type="OrthoDB" id="17876at2157"/>
<dbReference type="Proteomes" id="UP000002573">
    <property type="component" value="Chromosome"/>
</dbReference>
<dbReference type="InterPro" id="IPR038324">
    <property type="entry name" value="Rpb4/RPC9_sf"/>
</dbReference>
<sequence>MAEELDVEVLEEKLLSNPEAYKLLKKAVDKIQEREGSVSMLLSKTLHYLSEFSKMEPESSEALRNVLKNMDLKDETIVMIINICPQTLDELRILFELEEKVIDTETAQQILEAIKPYCKE</sequence>
<dbReference type="InterPro" id="IPR006590">
    <property type="entry name" value="RNA_pol_Rpb4/RPC9_core"/>
</dbReference>
<comment type="catalytic activity">
    <reaction evidence="1">
        <text>RNA(n) + a ribonucleoside 5'-triphosphate = RNA(n+1) + diphosphate</text>
        <dbReference type="Rhea" id="RHEA:21248"/>
        <dbReference type="Rhea" id="RHEA-COMP:14527"/>
        <dbReference type="Rhea" id="RHEA-COMP:17342"/>
        <dbReference type="ChEBI" id="CHEBI:33019"/>
        <dbReference type="ChEBI" id="CHEBI:61557"/>
        <dbReference type="ChEBI" id="CHEBI:140395"/>
        <dbReference type="EC" id="2.7.7.6"/>
    </reaction>
</comment>
<dbReference type="GO" id="GO:0005737">
    <property type="term" value="C:cytoplasm"/>
    <property type="evidence" value="ECO:0007669"/>
    <property type="project" value="UniProtKB-SubCell"/>
</dbReference>